<dbReference type="GO" id="GO:0042147">
    <property type="term" value="P:retrograde transport, endosome to Golgi"/>
    <property type="evidence" value="ECO:0007669"/>
    <property type="project" value="InterPro"/>
</dbReference>
<organism evidence="8 9">
    <name type="scientific">Naematelia encephala</name>
    <dbReference type="NCBI Taxonomy" id="71784"/>
    <lineage>
        <taxon>Eukaryota</taxon>
        <taxon>Fungi</taxon>
        <taxon>Dikarya</taxon>
        <taxon>Basidiomycota</taxon>
        <taxon>Agaricomycotina</taxon>
        <taxon>Tremellomycetes</taxon>
        <taxon>Tremellales</taxon>
        <taxon>Naemateliaceae</taxon>
        <taxon>Naematelia</taxon>
    </lineage>
</organism>
<dbReference type="PIRSF" id="PIRSF009375">
    <property type="entry name" value="Retromer_Vps35"/>
    <property type="match status" value="1"/>
</dbReference>
<sequence length="935" mass="104820">MDDPKLLTDALSTIKLHTTQLRRCLETDQIMEALKAASSMLAELRTSSLGPKQYYELYMSVFDSLRYLSNYLYEAHNEGKHHLADLYELVQYAGNIVPRLYLMITVGSVYMSIPDAPVKEIMKDMLEMSRGVQHPTRGLFLRHYLSGQTRDSLPVGTSDGPGGNLQDSIGFVLTNFIEMNKLWVRLQHQGHSRERERREIERKDLRILVGTNLVRLSQLDGVDLDMYRRTILPSVLEQVVNCKDVIAQEYLMEVVIQVFTDDFHLHTLGPFLGACANLHPRVNIKNIVIALIDRLAAYAAREAENEDPEEKKRGEEEAAKRLAEKVKGARGKGKKVEEGEKSPVAPAEAAEWGGDAPKEEVKEGEAATEDGGDKSDTNGEEKQPEEAEKPPVEKEGIKKFRGIPQDVKLFEVFWHQVVELIKARPDLSIQDITALCVSLINLSLSCYPDRLEYVDQILSFAGAKLQDFQQNPDIHSPQTTANLLALLLAPITSYLSVLTLLAIPSYTPLLAQQPYSTRLSIGQAVVSSVLKNGTLIETSEDVSGVLGLCSVLVKDQKEGGIVGRGKSQQDPREMAEEQGWVARMVHLFKSDDLATQFELLQTARKAFTEGGERIRYTFPPLIASSIHLARRFKQREQTEEDWETRVSSLFKFVHQIITVLYHRVEIPSTCLHLFLLAAQVADDCQLEELTYEFFVQAFVIYEESISESRSQLQAITGVISALQMSRVFGNDNYDTLITKAALHGSKLLKKSHQAQAVLMASHMWWQGDIQGRSGDAKAPYRDAKRVLECLQKSLRIASSSIDELTNVQLCVDALDRYIYYFEQGVETVTPKYVTQLVQHITSNIDSIYSSDSANDPRDRLHGNGLVDGVNKPESIVRHFRNTLIYIQTRQRQHATTAAGESQAENGEGAEEATAKKVDWESVDVVGGCLKMGIPQ</sequence>
<dbReference type="STRING" id="71784.A0A1Y2BGR8"/>
<dbReference type="InParanoid" id="A0A1Y2BGR8"/>
<comment type="caution">
    <text evidence="8">The sequence shown here is derived from an EMBL/GenBank/DDBJ whole genome shotgun (WGS) entry which is preliminary data.</text>
</comment>
<dbReference type="Pfam" id="PF03635">
    <property type="entry name" value="Vps35"/>
    <property type="match status" value="1"/>
</dbReference>
<comment type="similarity">
    <text evidence="2 6">Belongs to the VPS35 family.</text>
</comment>
<dbReference type="GO" id="GO:0005829">
    <property type="term" value="C:cytosol"/>
    <property type="evidence" value="ECO:0007669"/>
    <property type="project" value="GOC"/>
</dbReference>
<evidence type="ECO:0000313" key="9">
    <source>
        <dbReference type="Proteomes" id="UP000193986"/>
    </source>
</evidence>
<name>A0A1Y2BGR8_9TREE</name>
<reference evidence="8 9" key="1">
    <citation type="submission" date="2016-07" db="EMBL/GenBank/DDBJ databases">
        <title>Pervasive Adenine N6-methylation of Active Genes in Fungi.</title>
        <authorList>
            <consortium name="DOE Joint Genome Institute"/>
            <person name="Mondo S.J."/>
            <person name="Dannebaum R.O."/>
            <person name="Kuo R.C."/>
            <person name="Labutti K."/>
            <person name="Haridas S."/>
            <person name="Kuo A."/>
            <person name="Salamov A."/>
            <person name="Ahrendt S.R."/>
            <person name="Lipzen A."/>
            <person name="Sullivan W."/>
            <person name="Andreopoulos W.B."/>
            <person name="Clum A."/>
            <person name="Lindquist E."/>
            <person name="Daum C."/>
            <person name="Ramamoorthy G.K."/>
            <person name="Gryganskyi A."/>
            <person name="Culley D."/>
            <person name="Magnuson J.K."/>
            <person name="James T.Y."/>
            <person name="O'Malley M.A."/>
            <person name="Stajich J.E."/>
            <person name="Spatafora J.W."/>
            <person name="Visel A."/>
            <person name="Grigoriev I.V."/>
        </authorList>
    </citation>
    <scope>NUCLEOTIDE SEQUENCE [LARGE SCALE GENOMIC DNA]</scope>
    <source>
        <strain evidence="8 9">68-887.2</strain>
    </source>
</reference>
<dbReference type="FunCoup" id="A0A1Y2BGR8">
    <property type="interactions" value="720"/>
</dbReference>
<protein>
    <recommendedName>
        <fullName evidence="6">Vacuolar protein sorting-associated protein 35</fullName>
    </recommendedName>
</protein>
<dbReference type="GO" id="GO:0006886">
    <property type="term" value="P:intracellular protein transport"/>
    <property type="evidence" value="ECO:0007669"/>
    <property type="project" value="TreeGrafter"/>
</dbReference>
<dbReference type="EMBL" id="MCFC01000005">
    <property type="protein sequence ID" value="ORY33687.1"/>
    <property type="molecule type" value="Genomic_DNA"/>
</dbReference>
<accession>A0A1Y2BGR8</accession>
<comment type="subcellular location">
    <subcellularLocation>
        <location evidence="1">Membrane</location>
        <topology evidence="1">Peripheral membrane protein</topology>
    </subcellularLocation>
</comment>
<keyword evidence="3 6" id="KW-0813">Transport</keyword>
<evidence type="ECO:0000256" key="2">
    <source>
        <dbReference type="ARBA" id="ARBA00006536"/>
    </source>
</evidence>
<dbReference type="Gene3D" id="1.25.40.660">
    <property type="entry name" value="Vacuolar protein sorting-associated protein 35, helical subcomplex Vps35-C"/>
    <property type="match status" value="1"/>
</dbReference>
<feature type="compositionally biased region" description="Basic and acidic residues" evidence="7">
    <location>
        <begin position="309"/>
        <end position="327"/>
    </location>
</feature>
<feature type="compositionally biased region" description="Basic and acidic residues" evidence="7">
    <location>
        <begin position="356"/>
        <end position="397"/>
    </location>
</feature>
<keyword evidence="9" id="KW-1185">Reference proteome</keyword>
<gene>
    <name evidence="8" type="ORF">BCR39DRAFT_518599</name>
</gene>
<dbReference type="GO" id="GO:0005770">
    <property type="term" value="C:late endosome"/>
    <property type="evidence" value="ECO:0007669"/>
    <property type="project" value="TreeGrafter"/>
</dbReference>
<dbReference type="GO" id="GO:0030906">
    <property type="term" value="C:retromer, cargo-selective complex"/>
    <property type="evidence" value="ECO:0007669"/>
    <property type="project" value="InterPro"/>
</dbReference>
<proteinExistence type="inferred from homology"/>
<evidence type="ECO:0000256" key="3">
    <source>
        <dbReference type="ARBA" id="ARBA00022448"/>
    </source>
</evidence>
<evidence type="ECO:0000256" key="7">
    <source>
        <dbReference type="SAM" id="MobiDB-lite"/>
    </source>
</evidence>
<evidence type="ECO:0000256" key="6">
    <source>
        <dbReference type="PIRNR" id="PIRNR009375"/>
    </source>
</evidence>
<feature type="region of interest" description="Disordered" evidence="7">
    <location>
        <begin position="894"/>
        <end position="915"/>
    </location>
</feature>
<dbReference type="PANTHER" id="PTHR11099">
    <property type="entry name" value="VACUOLAR SORTING PROTEIN 35"/>
    <property type="match status" value="1"/>
</dbReference>
<keyword evidence="4 6" id="KW-0653">Protein transport</keyword>
<keyword evidence="5" id="KW-0472">Membrane</keyword>
<feature type="compositionally biased region" description="Low complexity" evidence="7">
    <location>
        <begin position="897"/>
        <end position="906"/>
    </location>
</feature>
<dbReference type="AlphaFoldDB" id="A0A1Y2BGR8"/>
<comment type="function">
    <text evidence="6">Plays a role in vesicular protein sorting.</text>
</comment>
<dbReference type="OrthoDB" id="10258141at2759"/>
<dbReference type="InterPro" id="IPR042491">
    <property type="entry name" value="Vps35_C"/>
</dbReference>
<evidence type="ECO:0000256" key="1">
    <source>
        <dbReference type="ARBA" id="ARBA00004170"/>
    </source>
</evidence>
<dbReference type="InterPro" id="IPR005378">
    <property type="entry name" value="Vps35"/>
</dbReference>
<evidence type="ECO:0000313" key="8">
    <source>
        <dbReference type="EMBL" id="ORY33687.1"/>
    </source>
</evidence>
<dbReference type="Proteomes" id="UP000193986">
    <property type="component" value="Unassembled WGS sequence"/>
</dbReference>
<dbReference type="FunFam" id="1.25.40.660:FF:000002">
    <property type="entry name" value="Vacuolar protein sorting-associated protein 35"/>
    <property type="match status" value="1"/>
</dbReference>
<dbReference type="PANTHER" id="PTHR11099:SF0">
    <property type="entry name" value="VACUOLAR PROTEIN SORTING-ASSOCIATED PROTEIN 35"/>
    <property type="match status" value="1"/>
</dbReference>
<feature type="region of interest" description="Disordered" evidence="7">
    <location>
        <begin position="302"/>
        <end position="397"/>
    </location>
</feature>
<evidence type="ECO:0000256" key="5">
    <source>
        <dbReference type="ARBA" id="ARBA00023136"/>
    </source>
</evidence>
<evidence type="ECO:0000256" key="4">
    <source>
        <dbReference type="ARBA" id="ARBA00022927"/>
    </source>
</evidence>